<proteinExistence type="predicted"/>
<organism evidence="2 3">
    <name type="scientific">Dryococelus australis</name>
    <dbReference type="NCBI Taxonomy" id="614101"/>
    <lineage>
        <taxon>Eukaryota</taxon>
        <taxon>Metazoa</taxon>
        <taxon>Ecdysozoa</taxon>
        <taxon>Arthropoda</taxon>
        <taxon>Hexapoda</taxon>
        <taxon>Insecta</taxon>
        <taxon>Pterygota</taxon>
        <taxon>Neoptera</taxon>
        <taxon>Polyneoptera</taxon>
        <taxon>Phasmatodea</taxon>
        <taxon>Verophasmatodea</taxon>
        <taxon>Anareolatae</taxon>
        <taxon>Phasmatidae</taxon>
        <taxon>Eurycanthinae</taxon>
        <taxon>Dryococelus</taxon>
    </lineage>
</organism>
<evidence type="ECO:0000313" key="3">
    <source>
        <dbReference type="Proteomes" id="UP001159363"/>
    </source>
</evidence>
<evidence type="ECO:0000256" key="1">
    <source>
        <dbReference type="SAM" id="Phobius"/>
    </source>
</evidence>
<accession>A0ABQ9H358</accession>
<keyword evidence="3" id="KW-1185">Reference proteome</keyword>
<name>A0ABQ9H358_9NEOP</name>
<protein>
    <submittedName>
        <fullName evidence="2">Uncharacterized protein</fullName>
    </submittedName>
</protein>
<feature type="transmembrane region" description="Helical" evidence="1">
    <location>
        <begin position="39"/>
        <end position="59"/>
    </location>
</feature>
<reference evidence="2 3" key="1">
    <citation type="submission" date="2023-02" db="EMBL/GenBank/DDBJ databases">
        <title>LHISI_Scaffold_Assembly.</title>
        <authorList>
            <person name="Stuart O.P."/>
            <person name="Cleave R."/>
            <person name="Magrath M.J.L."/>
            <person name="Mikheyev A.S."/>
        </authorList>
    </citation>
    <scope>NUCLEOTIDE SEQUENCE [LARGE SCALE GENOMIC DNA]</scope>
    <source>
        <strain evidence="2">Daus_M_001</strain>
        <tissue evidence="2">Leg muscle</tissue>
    </source>
</reference>
<dbReference type="Proteomes" id="UP001159363">
    <property type="component" value="Chromosome 6"/>
</dbReference>
<evidence type="ECO:0000313" key="2">
    <source>
        <dbReference type="EMBL" id="KAJ8878729.1"/>
    </source>
</evidence>
<keyword evidence="1" id="KW-0472">Membrane</keyword>
<dbReference type="EMBL" id="JARBHB010000007">
    <property type="protein sequence ID" value="KAJ8878729.1"/>
    <property type="molecule type" value="Genomic_DNA"/>
</dbReference>
<sequence>MKPFRVKPPKARSVVENTLGAIFLVFRFLRIPILLKPTSLLSLVVTEAYLHIFFVNCLLRRPFIRLQEHLIENKIDNLFQVYGRITQNPMRCSLSETHLNE</sequence>
<keyword evidence="1" id="KW-1133">Transmembrane helix</keyword>
<gene>
    <name evidence="2" type="ORF">PR048_019315</name>
</gene>
<comment type="caution">
    <text evidence="2">The sequence shown here is derived from an EMBL/GenBank/DDBJ whole genome shotgun (WGS) entry which is preliminary data.</text>
</comment>
<keyword evidence="1" id="KW-0812">Transmembrane</keyword>
<feature type="transmembrane region" description="Helical" evidence="1">
    <location>
        <begin position="14"/>
        <end position="33"/>
    </location>
</feature>